<dbReference type="OrthoDB" id="9778777at2"/>
<dbReference type="CDD" id="cd02109">
    <property type="entry name" value="arch_bact_SO_family_Moco"/>
    <property type="match status" value="1"/>
</dbReference>
<dbReference type="PANTHER" id="PTHR43032:SF4">
    <property type="entry name" value="OXIDOREDUCTASE MOLYBDOPTERIN-BINDING DOMAIN-CONTAINING PROTEIN"/>
    <property type="match status" value="1"/>
</dbReference>
<protein>
    <submittedName>
        <fullName evidence="2">Putative oxidoreductase YuiH</fullName>
    </submittedName>
</protein>
<gene>
    <name evidence="2" type="primary">yuiH</name>
    <name evidence="2" type="ORF">RSO01_75690</name>
</gene>
<dbReference type="Proteomes" id="UP000321058">
    <property type="component" value="Unassembled WGS sequence"/>
</dbReference>
<evidence type="ECO:0000313" key="3">
    <source>
        <dbReference type="Proteomes" id="UP000321058"/>
    </source>
</evidence>
<name>A0A512NN78_9HYPH</name>
<dbReference type="Gene3D" id="3.90.420.10">
    <property type="entry name" value="Oxidoreductase, molybdopterin-binding domain"/>
    <property type="match status" value="1"/>
</dbReference>
<organism evidence="2 3">
    <name type="scientific">Reyranella soli</name>
    <dbReference type="NCBI Taxonomy" id="1230389"/>
    <lineage>
        <taxon>Bacteria</taxon>
        <taxon>Pseudomonadati</taxon>
        <taxon>Pseudomonadota</taxon>
        <taxon>Alphaproteobacteria</taxon>
        <taxon>Hyphomicrobiales</taxon>
        <taxon>Reyranellaceae</taxon>
        <taxon>Reyranella</taxon>
    </lineage>
</organism>
<accession>A0A512NN78</accession>
<evidence type="ECO:0000313" key="2">
    <source>
        <dbReference type="EMBL" id="GEP60403.1"/>
    </source>
</evidence>
<comment type="caution">
    <text evidence="2">The sequence shown here is derived from an EMBL/GenBank/DDBJ whole genome shotgun (WGS) entry which is preliminary data.</text>
</comment>
<dbReference type="InterPro" id="IPR036374">
    <property type="entry name" value="OxRdtase_Mopterin-bd_sf"/>
</dbReference>
<dbReference type="InterPro" id="IPR000572">
    <property type="entry name" value="OxRdtase_Mopterin-bd_dom"/>
</dbReference>
<dbReference type="PANTHER" id="PTHR43032">
    <property type="entry name" value="PROTEIN-METHIONINE-SULFOXIDE REDUCTASE"/>
    <property type="match status" value="1"/>
</dbReference>
<dbReference type="EMBL" id="BKAJ01000162">
    <property type="protein sequence ID" value="GEP60403.1"/>
    <property type="molecule type" value="Genomic_DNA"/>
</dbReference>
<dbReference type="Pfam" id="PF00174">
    <property type="entry name" value="Oxidored_molyb"/>
    <property type="match status" value="1"/>
</dbReference>
<proteinExistence type="predicted"/>
<reference evidence="2 3" key="1">
    <citation type="submission" date="2019-07" db="EMBL/GenBank/DDBJ databases">
        <title>Whole genome shotgun sequence of Reyranella soli NBRC 108950.</title>
        <authorList>
            <person name="Hosoyama A."/>
            <person name="Uohara A."/>
            <person name="Ohji S."/>
            <person name="Ichikawa N."/>
        </authorList>
    </citation>
    <scope>NUCLEOTIDE SEQUENCE [LARGE SCALE GENOMIC DNA]</scope>
    <source>
        <strain evidence="2 3">NBRC 108950</strain>
    </source>
</reference>
<evidence type="ECO:0000259" key="1">
    <source>
        <dbReference type="Pfam" id="PF00174"/>
    </source>
</evidence>
<dbReference type="AlphaFoldDB" id="A0A512NN78"/>
<dbReference type="RefSeq" id="WP_147155754.1">
    <property type="nucleotide sequence ID" value="NZ_BKAJ01000162.1"/>
</dbReference>
<feature type="domain" description="Oxidoreductase molybdopterin-binding" evidence="1">
    <location>
        <begin position="35"/>
        <end position="181"/>
    </location>
</feature>
<keyword evidence="3" id="KW-1185">Reference proteome</keyword>
<dbReference type="SUPFAM" id="SSF56524">
    <property type="entry name" value="Oxidoreductase molybdopterin-binding domain"/>
    <property type="match status" value="1"/>
</dbReference>
<sequence>MQSNERREREREMRAAGRLPPGQSLTLKWPVLHVGSVPIFRPRTWEFRVFGLVEEQLRLSWEEFSSLPQSEVFADMHCVNGWSRFDNHWGGLLATELMKRVKLRPEARHVMVHGENNYTANLPISDFLRPTTIFAMRHGGEPLTSDHGYPLRLMVPNLYAYKSAKWVRGIELLDREAPGLWEFNGYHIYGDPFKEQRSSS</sequence>